<dbReference type="PANTHER" id="PTHR37249:SF10">
    <property type="entry name" value="TRANSMEMBRANE PROTEIN"/>
    <property type="match status" value="1"/>
</dbReference>
<accession>A0A2U1Q0Y2</accession>
<proteinExistence type="predicted"/>
<dbReference type="Proteomes" id="UP000245207">
    <property type="component" value="Unassembled WGS sequence"/>
</dbReference>
<protein>
    <submittedName>
        <fullName evidence="2">Uncharacterized protein</fullName>
    </submittedName>
</protein>
<name>A0A2U1Q0Y2_ARTAN</name>
<evidence type="ECO:0000256" key="1">
    <source>
        <dbReference type="SAM" id="MobiDB-lite"/>
    </source>
</evidence>
<feature type="compositionally biased region" description="Pro residues" evidence="1">
    <location>
        <begin position="189"/>
        <end position="200"/>
    </location>
</feature>
<reference evidence="2 3" key="1">
    <citation type="journal article" date="2018" name="Mol. Plant">
        <title>The genome of Artemisia annua provides insight into the evolution of Asteraceae family and artemisinin biosynthesis.</title>
        <authorList>
            <person name="Shen Q."/>
            <person name="Zhang L."/>
            <person name="Liao Z."/>
            <person name="Wang S."/>
            <person name="Yan T."/>
            <person name="Shi P."/>
            <person name="Liu M."/>
            <person name="Fu X."/>
            <person name="Pan Q."/>
            <person name="Wang Y."/>
            <person name="Lv Z."/>
            <person name="Lu X."/>
            <person name="Zhang F."/>
            <person name="Jiang W."/>
            <person name="Ma Y."/>
            <person name="Chen M."/>
            <person name="Hao X."/>
            <person name="Li L."/>
            <person name="Tang Y."/>
            <person name="Lv G."/>
            <person name="Zhou Y."/>
            <person name="Sun X."/>
            <person name="Brodelius P.E."/>
            <person name="Rose J.K.C."/>
            <person name="Tang K."/>
        </authorList>
    </citation>
    <scope>NUCLEOTIDE SEQUENCE [LARGE SCALE GENOMIC DNA]</scope>
    <source>
        <strain evidence="3">cv. Huhao1</strain>
        <tissue evidence="2">Leaf</tissue>
    </source>
</reference>
<dbReference type="EMBL" id="PKPP01000527">
    <property type="protein sequence ID" value="PWA91679.1"/>
    <property type="molecule type" value="Genomic_DNA"/>
</dbReference>
<feature type="region of interest" description="Disordered" evidence="1">
    <location>
        <begin position="149"/>
        <end position="210"/>
    </location>
</feature>
<dbReference type="PANTHER" id="PTHR37249">
    <property type="entry name" value="OS03G0206201 PROTEIN"/>
    <property type="match status" value="1"/>
</dbReference>
<dbReference type="OrthoDB" id="661559at2759"/>
<keyword evidence="3" id="KW-1185">Reference proteome</keyword>
<comment type="caution">
    <text evidence="2">The sequence shown here is derived from an EMBL/GenBank/DDBJ whole genome shotgun (WGS) entry which is preliminary data.</text>
</comment>
<dbReference type="AlphaFoldDB" id="A0A2U1Q0Y2"/>
<sequence length="210" mass="24024">MEWLGKFTFCFRKVWNRATTRFRVPKSGLGRLRHDIMSCEYEDVHILWGLLEKSDTRLSRDFGSKKRGPFSRMVHWVWFHNEGFWNVDFVLGVWNCFALSLIVLNSSFTSSLLIRLFELFIFSLPDSDLAHHKNIIQLTKPNRKLNQFIGDESGNGNIDEDDYLPSDPAPSSKASIRPGPIEHGAPLMPYIPKPAPPSPGPYEANYVASP</sequence>
<evidence type="ECO:0000313" key="3">
    <source>
        <dbReference type="Proteomes" id="UP000245207"/>
    </source>
</evidence>
<organism evidence="2 3">
    <name type="scientific">Artemisia annua</name>
    <name type="common">Sweet wormwood</name>
    <dbReference type="NCBI Taxonomy" id="35608"/>
    <lineage>
        <taxon>Eukaryota</taxon>
        <taxon>Viridiplantae</taxon>
        <taxon>Streptophyta</taxon>
        <taxon>Embryophyta</taxon>
        <taxon>Tracheophyta</taxon>
        <taxon>Spermatophyta</taxon>
        <taxon>Magnoliopsida</taxon>
        <taxon>eudicotyledons</taxon>
        <taxon>Gunneridae</taxon>
        <taxon>Pentapetalae</taxon>
        <taxon>asterids</taxon>
        <taxon>campanulids</taxon>
        <taxon>Asterales</taxon>
        <taxon>Asteraceae</taxon>
        <taxon>Asteroideae</taxon>
        <taxon>Anthemideae</taxon>
        <taxon>Artemisiinae</taxon>
        <taxon>Artemisia</taxon>
    </lineage>
</organism>
<dbReference type="STRING" id="35608.A0A2U1Q0Y2"/>
<gene>
    <name evidence="2" type="ORF">CTI12_AA088480</name>
</gene>
<evidence type="ECO:0000313" key="2">
    <source>
        <dbReference type="EMBL" id="PWA91679.1"/>
    </source>
</evidence>